<protein>
    <submittedName>
        <fullName evidence="1">Uncharacterized protein</fullName>
    </submittedName>
</protein>
<dbReference type="EMBL" id="CABITT030000008">
    <property type="protein sequence ID" value="VVB13531.1"/>
    <property type="molecule type" value="Genomic_DNA"/>
</dbReference>
<accession>A0A565CJ28</accession>
<sequence length="61" mass="7240">MVGKKLPQPLFKVGYEPSMRRANVYGKQEYLDVIHSCLKTPEKEVIRNSQFRELFDNRLQN</sequence>
<name>A0A565CJ28_9BRAS</name>
<dbReference type="Proteomes" id="UP000489600">
    <property type="component" value="Unassembled WGS sequence"/>
</dbReference>
<gene>
    <name evidence="1" type="ORF">ANE_LOCUS23975</name>
</gene>
<comment type="caution">
    <text evidence="1">The sequence shown here is derived from an EMBL/GenBank/DDBJ whole genome shotgun (WGS) entry which is preliminary data.</text>
</comment>
<proteinExistence type="predicted"/>
<evidence type="ECO:0000313" key="2">
    <source>
        <dbReference type="Proteomes" id="UP000489600"/>
    </source>
</evidence>
<dbReference type="AlphaFoldDB" id="A0A565CJ28"/>
<reference evidence="1" key="1">
    <citation type="submission" date="2019-07" db="EMBL/GenBank/DDBJ databases">
        <authorList>
            <person name="Dittberner H."/>
        </authorList>
    </citation>
    <scope>NUCLEOTIDE SEQUENCE [LARGE SCALE GENOMIC DNA]</scope>
</reference>
<evidence type="ECO:0000313" key="1">
    <source>
        <dbReference type="EMBL" id="VVB13531.1"/>
    </source>
</evidence>
<keyword evidence="2" id="KW-1185">Reference proteome</keyword>
<organism evidence="1 2">
    <name type="scientific">Arabis nemorensis</name>
    <dbReference type="NCBI Taxonomy" id="586526"/>
    <lineage>
        <taxon>Eukaryota</taxon>
        <taxon>Viridiplantae</taxon>
        <taxon>Streptophyta</taxon>
        <taxon>Embryophyta</taxon>
        <taxon>Tracheophyta</taxon>
        <taxon>Spermatophyta</taxon>
        <taxon>Magnoliopsida</taxon>
        <taxon>eudicotyledons</taxon>
        <taxon>Gunneridae</taxon>
        <taxon>Pentapetalae</taxon>
        <taxon>rosids</taxon>
        <taxon>malvids</taxon>
        <taxon>Brassicales</taxon>
        <taxon>Brassicaceae</taxon>
        <taxon>Arabideae</taxon>
        <taxon>Arabis</taxon>
    </lineage>
</organism>